<dbReference type="InterPro" id="IPR025945">
    <property type="entry name" value="DHHW"/>
</dbReference>
<keyword evidence="1" id="KW-0812">Transmembrane</keyword>
<feature type="transmembrane region" description="Helical" evidence="1">
    <location>
        <begin position="7"/>
        <end position="26"/>
    </location>
</feature>
<gene>
    <name evidence="2" type="ORF">CTLFYP3_00374</name>
</gene>
<evidence type="ECO:0008006" key="3">
    <source>
        <dbReference type="Google" id="ProtNLM"/>
    </source>
</evidence>
<reference evidence="2" key="1">
    <citation type="submission" date="2019-11" db="EMBL/GenBank/DDBJ databases">
        <authorList>
            <person name="Feng L."/>
        </authorList>
    </citation>
    <scope>NUCLEOTIDE SEQUENCE</scope>
    <source>
        <strain evidence="2">CTertiumLFYP3</strain>
    </source>
</reference>
<sequence length="370" mass="44156">MNNKKRYPLTIIILSFISIIFIIDIFNNDLYFSDYENRTLAQKPEFYYSDFLNGRFSKNYDRYINDQFLLRNTWINLKSRTELLLGKVENNNIIYGKEDFLFDKVEKIDNKSLEKNLNSIKSFTDKYIDRNISFMIIPSSFTIYEDLLPNGIKLIDEESYIEEIYSNFDSTNNIELVDLFREKKNDYIYYKTDHHWTSYGAYLAYKEFSQHNNIEAIDISTLNPNYVYDFYGTYFSKSKKFNAKSDIITYYDINNIEVSIDGEQVENINDTAKWSSSDKYSGFLRGNNGLTVINNNNIKEDTKILVIKDSYANSYIQFLINNYKEVYILDLRSFPHSFNEFYENYNFNNVLIMYNFINLVNDVHISKLRY</sequence>
<name>A0A6N2YKN0_9CLOT</name>
<evidence type="ECO:0000256" key="1">
    <source>
        <dbReference type="SAM" id="Phobius"/>
    </source>
</evidence>
<dbReference type="EMBL" id="CACRTO010000005">
    <property type="protein sequence ID" value="VYT66180.1"/>
    <property type="molecule type" value="Genomic_DNA"/>
</dbReference>
<organism evidence="2">
    <name type="scientific">Clostridium tertium</name>
    <dbReference type="NCBI Taxonomy" id="1559"/>
    <lineage>
        <taxon>Bacteria</taxon>
        <taxon>Bacillati</taxon>
        <taxon>Bacillota</taxon>
        <taxon>Clostridia</taxon>
        <taxon>Eubacteriales</taxon>
        <taxon>Clostridiaceae</taxon>
        <taxon>Clostridium</taxon>
    </lineage>
</organism>
<evidence type="ECO:0000313" key="2">
    <source>
        <dbReference type="EMBL" id="VYT66180.1"/>
    </source>
</evidence>
<protein>
    <recommendedName>
        <fullName evidence="3">DHHW protein</fullName>
    </recommendedName>
</protein>
<keyword evidence="1" id="KW-0472">Membrane</keyword>
<accession>A0A6N2YKN0</accession>
<dbReference type="AlphaFoldDB" id="A0A6N2YKN0"/>
<dbReference type="Pfam" id="PF14286">
    <property type="entry name" value="DHHW"/>
    <property type="match status" value="1"/>
</dbReference>
<dbReference type="RefSeq" id="WP_156624425.1">
    <property type="nucleotide sequence ID" value="NZ_CACRTO010000005.1"/>
</dbReference>
<keyword evidence="1" id="KW-1133">Transmembrane helix</keyword>
<proteinExistence type="predicted"/>